<evidence type="ECO:0000256" key="1">
    <source>
        <dbReference type="ARBA" id="ARBA00004450"/>
    </source>
</evidence>
<evidence type="ECO:0000259" key="5">
    <source>
        <dbReference type="Pfam" id="PF13460"/>
    </source>
</evidence>
<name>A0A9Q5N3X8_SANBA</name>
<evidence type="ECO:0008006" key="8">
    <source>
        <dbReference type="Google" id="ProtNLM"/>
    </source>
</evidence>
<evidence type="ECO:0000256" key="2">
    <source>
        <dbReference type="ARBA" id="ARBA00006617"/>
    </source>
</evidence>
<evidence type="ECO:0000313" key="6">
    <source>
        <dbReference type="EMBL" id="OCB87662.1"/>
    </source>
</evidence>
<comment type="caution">
    <text evidence="6">The sequence shown here is derived from an EMBL/GenBank/DDBJ whole genome shotgun (WGS) entry which is preliminary data.</text>
</comment>
<protein>
    <recommendedName>
        <fullName evidence="8">NAD(P)-binding domain-containing protein</fullName>
    </recommendedName>
</protein>
<dbReference type="InterPro" id="IPR016040">
    <property type="entry name" value="NAD(P)-bd_dom"/>
</dbReference>
<dbReference type="PANTHER" id="PTHR14097:SF7">
    <property type="entry name" value="OXIDOREDUCTASE HTATIP2"/>
    <property type="match status" value="1"/>
</dbReference>
<feature type="domain" description="Plastocyanin-like" evidence="4">
    <location>
        <begin position="21"/>
        <end position="141"/>
    </location>
</feature>
<dbReference type="GO" id="GO:0005741">
    <property type="term" value="C:mitochondrial outer membrane"/>
    <property type="evidence" value="ECO:0007669"/>
    <property type="project" value="UniProtKB-SubCell"/>
</dbReference>
<comment type="similarity">
    <text evidence="2">Belongs to the FMP52 family.</text>
</comment>
<keyword evidence="7" id="KW-1185">Reference proteome</keyword>
<dbReference type="PROSITE" id="PS51257">
    <property type="entry name" value="PROKAR_LIPOPROTEIN"/>
    <property type="match status" value="1"/>
</dbReference>
<dbReference type="Gene3D" id="3.40.50.720">
    <property type="entry name" value="NAD(P)-binding Rossmann-like Domain"/>
    <property type="match status" value="1"/>
</dbReference>
<dbReference type="Proteomes" id="UP000757232">
    <property type="component" value="Unassembled WGS sequence"/>
</dbReference>
<accession>A0A9Q5N3X8</accession>
<comment type="similarity">
    <text evidence="3">Belongs to the multicopper oxidase family.</text>
</comment>
<feature type="domain" description="NAD(P)-binding" evidence="5">
    <location>
        <begin position="169"/>
        <end position="328"/>
    </location>
</feature>
<dbReference type="GO" id="GO:0051170">
    <property type="term" value="P:import into nucleus"/>
    <property type="evidence" value="ECO:0007669"/>
    <property type="project" value="TreeGrafter"/>
</dbReference>
<dbReference type="SUPFAM" id="SSF51735">
    <property type="entry name" value="NAD(P)-binding Rossmann-fold domains"/>
    <property type="match status" value="1"/>
</dbReference>
<dbReference type="EMBL" id="LNZH02000189">
    <property type="protein sequence ID" value="OCB87662.1"/>
    <property type="molecule type" value="Genomic_DNA"/>
</dbReference>
<dbReference type="GO" id="GO:0016491">
    <property type="term" value="F:oxidoreductase activity"/>
    <property type="evidence" value="ECO:0007669"/>
    <property type="project" value="UniProtKB-ARBA"/>
</dbReference>
<evidence type="ECO:0000313" key="7">
    <source>
        <dbReference type="Proteomes" id="UP000757232"/>
    </source>
</evidence>
<evidence type="ECO:0000256" key="3">
    <source>
        <dbReference type="ARBA" id="ARBA00010609"/>
    </source>
</evidence>
<evidence type="ECO:0000259" key="4">
    <source>
        <dbReference type="Pfam" id="PF00394"/>
    </source>
</evidence>
<proteinExistence type="inferred from homology"/>
<dbReference type="Pfam" id="PF00394">
    <property type="entry name" value="Cu-oxidase"/>
    <property type="match status" value="1"/>
</dbReference>
<sequence>MATKLRMLPSYIHNAILTGCKIIPDTTLINGKGRASTGGDLAVVRAQPGKHHRFRLVAANCFPAYTFSIAGHNITIVEADGVEHEQFTVDSLTIHAAQRYSFIVTMDQSVFNYWIRAIPNFPENSNNNGGMNSAILRYDGAPDQEPTTTPKANPVQMNEADLHTALLIGATGAVGKHVLRELIESSKYARVGEYGRRVTPLDQLPSNAKDKLEQKVIDFENIDGAGLRNGKWDVVIITLGTTRGAAGSAKAFERIDREYVVNSARAAKTDEAAHNQRLIYLSSGGANANSPFLYPKSKGLTENALADLKYSDTIIFRPGYLVNAQRPTKRTFESLAAPLFGFASMLFSIQIDVSVLGKAITKAGFLGSDKLPAQAEATQAQTPGGNRFTVIGNKGAEKLGKTEI</sequence>
<dbReference type="InterPro" id="IPR008972">
    <property type="entry name" value="Cupredoxin"/>
</dbReference>
<dbReference type="InterPro" id="IPR001117">
    <property type="entry name" value="Cu-oxidase_2nd"/>
</dbReference>
<dbReference type="Gene3D" id="2.60.40.420">
    <property type="entry name" value="Cupredoxins - blue copper proteins"/>
    <property type="match status" value="1"/>
</dbReference>
<dbReference type="SUPFAM" id="SSF49503">
    <property type="entry name" value="Cupredoxins"/>
    <property type="match status" value="1"/>
</dbReference>
<comment type="subcellular location">
    <subcellularLocation>
        <location evidence="1">Mitochondrion outer membrane</location>
        <topology evidence="1">Peripheral membrane protein</topology>
    </subcellularLocation>
</comment>
<dbReference type="AlphaFoldDB" id="A0A9Q5N3X8"/>
<gene>
    <name evidence="6" type="ORF">A7U60_g5188</name>
</gene>
<dbReference type="FunFam" id="2.60.40.420:FF:000045">
    <property type="entry name" value="Laccase 2"/>
    <property type="match status" value="1"/>
</dbReference>
<dbReference type="PANTHER" id="PTHR14097">
    <property type="entry name" value="OXIDOREDUCTASE HTATIP2"/>
    <property type="match status" value="1"/>
</dbReference>
<dbReference type="Pfam" id="PF13460">
    <property type="entry name" value="NAD_binding_10"/>
    <property type="match status" value="1"/>
</dbReference>
<dbReference type="InterPro" id="IPR036291">
    <property type="entry name" value="NAD(P)-bd_dom_sf"/>
</dbReference>
<dbReference type="OrthoDB" id="430436at2759"/>
<reference evidence="6" key="1">
    <citation type="submission" date="2016-06" db="EMBL/GenBank/DDBJ databases">
        <title>Draft Genome sequence of the fungus Inonotus baumii.</title>
        <authorList>
            <person name="Zhu H."/>
            <person name="Lin W."/>
        </authorList>
    </citation>
    <scope>NUCLEOTIDE SEQUENCE</scope>
    <source>
        <strain evidence="6">821</strain>
    </source>
</reference>
<organism evidence="6 7">
    <name type="scientific">Sanghuangporus baumii</name>
    <name type="common">Phellinus baumii</name>
    <dbReference type="NCBI Taxonomy" id="108892"/>
    <lineage>
        <taxon>Eukaryota</taxon>
        <taxon>Fungi</taxon>
        <taxon>Dikarya</taxon>
        <taxon>Basidiomycota</taxon>
        <taxon>Agaricomycotina</taxon>
        <taxon>Agaricomycetes</taxon>
        <taxon>Hymenochaetales</taxon>
        <taxon>Hymenochaetaceae</taxon>
        <taxon>Sanghuangporus</taxon>
    </lineage>
</organism>